<dbReference type="KEGG" id="cyt:cce_5168"/>
<dbReference type="GO" id="GO:0003872">
    <property type="term" value="F:6-phosphofructokinase activity"/>
    <property type="evidence" value="ECO:0007669"/>
    <property type="project" value="InterPro"/>
</dbReference>
<evidence type="ECO:0000313" key="2">
    <source>
        <dbReference type="Proteomes" id="UP000001203"/>
    </source>
</evidence>
<protein>
    <submittedName>
        <fullName evidence="1">Uncharacterized protein</fullName>
    </submittedName>
</protein>
<dbReference type="Proteomes" id="UP000001203">
    <property type="component" value="Chromosome linear"/>
</dbReference>
<dbReference type="UniPathway" id="UPA00109">
    <property type="reaction ID" value="UER00182"/>
</dbReference>
<proteinExistence type="predicted"/>
<accession>B1X303</accession>
<keyword evidence="2" id="KW-1185">Reference proteome</keyword>
<dbReference type="STRING" id="43989.cce_5168"/>
<dbReference type="AlphaFoldDB" id="B1X303"/>
<dbReference type="HOGENOM" id="CLU_3151894_0_0_3"/>
<dbReference type="InterPro" id="IPR035966">
    <property type="entry name" value="PKF_sf"/>
</dbReference>
<evidence type="ECO:0000313" key="1">
    <source>
        <dbReference type="EMBL" id="ACB54514.1"/>
    </source>
</evidence>
<name>B1X303_CROS5</name>
<sequence>MAEQGNWKWIAIPKTIDNDLPLTQQVVEFNPAVDILTKALYNLTFTAS</sequence>
<dbReference type="Gene3D" id="3.40.50.450">
    <property type="match status" value="1"/>
</dbReference>
<dbReference type="SUPFAM" id="SSF53784">
    <property type="entry name" value="Phosphofructokinase"/>
    <property type="match status" value="1"/>
</dbReference>
<reference evidence="1 2" key="1">
    <citation type="journal article" date="2008" name="Proc. Natl. Acad. Sci. U.S.A.">
        <title>The genome of Cyanothece 51142, a unicellular diazotrophic cyanobacterium important in the marine nitrogen cycle.</title>
        <authorList>
            <person name="Welsh E.A."/>
            <person name="Liberton M."/>
            <person name="Stoeckel J."/>
            <person name="Loh T."/>
            <person name="Elvitigala T."/>
            <person name="Wang C."/>
            <person name="Wollam A."/>
            <person name="Fulton R.S."/>
            <person name="Clifton S.W."/>
            <person name="Jacobs J.M."/>
            <person name="Aurora R."/>
            <person name="Ghosh B.K."/>
            <person name="Sherman L.A."/>
            <person name="Smith R.D."/>
            <person name="Wilson R.K."/>
            <person name="Pakrasi H.B."/>
        </authorList>
    </citation>
    <scope>NUCLEOTIDE SEQUENCE [LARGE SCALE GENOMIC DNA]</scope>
    <source>
        <strain evidence="2">ATCC 51142 / BH68</strain>
    </source>
</reference>
<dbReference type="EMBL" id="CP000807">
    <property type="protein sequence ID" value="ACB54514.1"/>
    <property type="molecule type" value="Genomic_DNA"/>
</dbReference>
<dbReference type="eggNOG" id="COG0205">
    <property type="taxonomic scope" value="Bacteria"/>
</dbReference>
<organism evidence="1 2">
    <name type="scientific">Crocosphaera subtropica (strain ATCC 51142 / BH68)</name>
    <name type="common">Cyanothece sp. (strain ATCC 51142)</name>
    <dbReference type="NCBI Taxonomy" id="43989"/>
    <lineage>
        <taxon>Bacteria</taxon>
        <taxon>Bacillati</taxon>
        <taxon>Cyanobacteriota</taxon>
        <taxon>Cyanophyceae</taxon>
        <taxon>Oscillatoriophycideae</taxon>
        <taxon>Chroococcales</taxon>
        <taxon>Aphanothecaceae</taxon>
        <taxon>Crocosphaera</taxon>
        <taxon>Crocosphaera subtropica</taxon>
    </lineage>
</organism>
<gene>
    <name evidence="1" type="ordered locus">cce_5168</name>
</gene>